<keyword evidence="1" id="KW-0325">Glycoprotein</keyword>
<keyword evidence="4" id="KW-1185">Reference proteome</keyword>
<sequence>CLFVNIWTPRLDDSADLEVMVWIHGGFLQFGSGHQPGLRPNGRLTRKLNTVFVSFNYRLHALGFLALDMLANSGANSSFGNYGLWDQMVALEWVQRNIRSFGGDPRKVTVFGADAGGASILAIMTNADSKRLFRSAWLIGTALFANQSFESVSHRNHNHFLVNSGCNDAKCLRKLSAKNVTQAFLGKDDPSFRINDQNDLPIQGIFSEQLIVVDDELVTDALPRFSVDIAMLIGSGEQAIEFWPGPSDLRLWSWAQYEKYVTTSLDSFGPNLSQIALQMYPLMINDASANQSSSELNPELQYATMVSDIRQSCPINALSNNISSSFESPVFRYIVKAYPSDGVRIYDYRSKYGFHLWDAIAFFDQIDKFIRHPSQEDYDFRDHMQKIVMNFVRLNSDNLWPKLPNAVAYIDNHNITLESLNSDRCDVWLQQGLQSYAWIS</sequence>
<dbReference type="AlphaFoldDB" id="A0A443SRN6"/>
<dbReference type="InterPro" id="IPR002018">
    <property type="entry name" value="CarbesteraseB"/>
</dbReference>
<dbReference type="EMBL" id="NCKV01000596">
    <property type="protein sequence ID" value="RWS30206.1"/>
    <property type="molecule type" value="Genomic_DNA"/>
</dbReference>
<dbReference type="Pfam" id="PF00135">
    <property type="entry name" value="COesterase"/>
    <property type="match status" value="1"/>
</dbReference>
<evidence type="ECO:0000259" key="2">
    <source>
        <dbReference type="Pfam" id="PF00135"/>
    </source>
</evidence>
<evidence type="ECO:0000313" key="4">
    <source>
        <dbReference type="Proteomes" id="UP000288716"/>
    </source>
</evidence>
<organism evidence="3 4">
    <name type="scientific">Leptotrombidium deliense</name>
    <dbReference type="NCBI Taxonomy" id="299467"/>
    <lineage>
        <taxon>Eukaryota</taxon>
        <taxon>Metazoa</taxon>
        <taxon>Ecdysozoa</taxon>
        <taxon>Arthropoda</taxon>
        <taxon>Chelicerata</taxon>
        <taxon>Arachnida</taxon>
        <taxon>Acari</taxon>
        <taxon>Acariformes</taxon>
        <taxon>Trombidiformes</taxon>
        <taxon>Prostigmata</taxon>
        <taxon>Anystina</taxon>
        <taxon>Parasitengona</taxon>
        <taxon>Trombiculoidea</taxon>
        <taxon>Trombiculidae</taxon>
        <taxon>Leptotrombidium</taxon>
    </lineage>
</organism>
<feature type="domain" description="Carboxylesterase type B" evidence="2">
    <location>
        <begin position="1"/>
        <end position="428"/>
    </location>
</feature>
<gene>
    <name evidence="3" type="ORF">B4U80_06349</name>
</gene>
<proteinExistence type="predicted"/>
<comment type="caution">
    <text evidence="3">The sequence shown here is derived from an EMBL/GenBank/DDBJ whole genome shotgun (WGS) entry which is preliminary data.</text>
</comment>
<dbReference type="PANTHER" id="PTHR11559">
    <property type="entry name" value="CARBOXYLESTERASE"/>
    <property type="match status" value="1"/>
</dbReference>
<dbReference type="OrthoDB" id="408631at2759"/>
<feature type="non-terminal residue" evidence="3">
    <location>
        <position position="1"/>
    </location>
</feature>
<dbReference type="STRING" id="299467.A0A443SRN6"/>
<dbReference type="VEuPathDB" id="VectorBase:LDEU001834"/>
<name>A0A443SRN6_9ACAR</name>
<evidence type="ECO:0000313" key="3">
    <source>
        <dbReference type="EMBL" id="RWS30206.1"/>
    </source>
</evidence>
<protein>
    <submittedName>
        <fullName evidence="3">Para-nitrobenzyl esterase-like protein</fullName>
    </submittedName>
</protein>
<dbReference type="InterPro" id="IPR050309">
    <property type="entry name" value="Type-B_Carboxylest/Lipase"/>
</dbReference>
<accession>A0A443SRN6</accession>
<dbReference type="Gene3D" id="3.40.50.1820">
    <property type="entry name" value="alpha/beta hydrolase"/>
    <property type="match status" value="1"/>
</dbReference>
<reference evidence="3 4" key="1">
    <citation type="journal article" date="2018" name="Gigascience">
        <title>Genomes of trombidid mites reveal novel predicted allergens and laterally-transferred genes associated with secondary metabolism.</title>
        <authorList>
            <person name="Dong X."/>
            <person name="Chaisiri K."/>
            <person name="Xia D."/>
            <person name="Armstrong S.D."/>
            <person name="Fang Y."/>
            <person name="Donnelly M.J."/>
            <person name="Kadowaki T."/>
            <person name="McGarry J.W."/>
            <person name="Darby A.C."/>
            <person name="Makepeace B.L."/>
        </authorList>
    </citation>
    <scope>NUCLEOTIDE SEQUENCE [LARGE SCALE GENOMIC DNA]</scope>
    <source>
        <strain evidence="3">UoL-UT</strain>
    </source>
</reference>
<evidence type="ECO:0000256" key="1">
    <source>
        <dbReference type="ARBA" id="ARBA00023180"/>
    </source>
</evidence>
<dbReference type="SUPFAM" id="SSF53474">
    <property type="entry name" value="alpha/beta-Hydrolases"/>
    <property type="match status" value="1"/>
</dbReference>
<dbReference type="Proteomes" id="UP000288716">
    <property type="component" value="Unassembled WGS sequence"/>
</dbReference>
<dbReference type="InterPro" id="IPR029058">
    <property type="entry name" value="AB_hydrolase_fold"/>
</dbReference>